<evidence type="ECO:0000256" key="9">
    <source>
        <dbReference type="PROSITE-ProRule" id="PRU01330"/>
    </source>
</evidence>
<organism evidence="13 14">
    <name type="scientific">Urechidicola vernalis</name>
    <dbReference type="NCBI Taxonomy" id="3075600"/>
    <lineage>
        <taxon>Bacteria</taxon>
        <taxon>Pseudomonadati</taxon>
        <taxon>Bacteroidota</taxon>
        <taxon>Flavobacteriia</taxon>
        <taxon>Flavobacteriales</taxon>
        <taxon>Flavobacteriaceae</taxon>
        <taxon>Urechidicola</taxon>
    </lineage>
</organism>
<dbReference type="EC" id="6.3.1.2" evidence="2"/>
<dbReference type="InterPro" id="IPR027303">
    <property type="entry name" value="Gln_synth_gly_rich_site"/>
</dbReference>
<dbReference type="PROSITE" id="PS00181">
    <property type="entry name" value="GLNA_ATP"/>
    <property type="match status" value="1"/>
</dbReference>
<evidence type="ECO:0000259" key="12">
    <source>
        <dbReference type="PROSITE" id="PS51987"/>
    </source>
</evidence>
<dbReference type="Gene3D" id="3.30.590.10">
    <property type="entry name" value="Glutamine synthetase/guanido kinase, catalytic domain"/>
    <property type="match status" value="1"/>
</dbReference>
<dbReference type="PANTHER" id="PTHR20852:SF57">
    <property type="entry name" value="GLUTAMINE SYNTHETASE 2 CYTOPLASMIC"/>
    <property type="match status" value="1"/>
</dbReference>
<dbReference type="RefSeq" id="WP_311591930.1">
    <property type="nucleotide sequence ID" value="NZ_JAVRHV010000001.1"/>
</dbReference>
<protein>
    <recommendedName>
        <fullName evidence="2">glutamine synthetase</fullName>
        <ecNumber evidence="2">6.3.1.2</ecNumber>
    </recommendedName>
    <alternativeName>
        <fullName evidence="7">Glutamine synthetase II</fullName>
    </alternativeName>
</protein>
<dbReference type="InterPro" id="IPR050292">
    <property type="entry name" value="Glutamine_Synthetase"/>
</dbReference>
<evidence type="ECO:0000256" key="8">
    <source>
        <dbReference type="ARBA" id="ARBA00049436"/>
    </source>
</evidence>
<evidence type="ECO:0000259" key="11">
    <source>
        <dbReference type="PROSITE" id="PS51986"/>
    </source>
</evidence>
<feature type="domain" description="GS beta-grasp" evidence="11">
    <location>
        <begin position="4"/>
        <end position="87"/>
    </location>
</feature>
<evidence type="ECO:0000256" key="6">
    <source>
        <dbReference type="ARBA" id="ARBA00038740"/>
    </source>
</evidence>
<dbReference type="SUPFAM" id="SSF55931">
    <property type="entry name" value="Glutamine synthetase/guanido kinase"/>
    <property type="match status" value="1"/>
</dbReference>
<comment type="subunit">
    <text evidence="6">Homooctamer and homotetramer.</text>
</comment>
<gene>
    <name evidence="13" type="ORF">RM519_02485</name>
</gene>
<evidence type="ECO:0000256" key="7">
    <source>
        <dbReference type="ARBA" id="ARBA00043026"/>
    </source>
</evidence>
<dbReference type="EMBL" id="JAVRHV010000001">
    <property type="protein sequence ID" value="MDT0552103.1"/>
    <property type="molecule type" value="Genomic_DNA"/>
</dbReference>
<comment type="function">
    <text evidence="1">Catalyzes the ATP-dependent biosynthesis of glutamine from glutamate and ammonia.</text>
</comment>
<evidence type="ECO:0000313" key="13">
    <source>
        <dbReference type="EMBL" id="MDT0552103.1"/>
    </source>
</evidence>
<evidence type="ECO:0000256" key="3">
    <source>
        <dbReference type="ARBA" id="ARBA00022598"/>
    </source>
</evidence>
<name>A0ABU2Y4W9_9FLAO</name>
<dbReference type="Pfam" id="PF00120">
    <property type="entry name" value="Gln-synt_C"/>
    <property type="match status" value="1"/>
</dbReference>
<dbReference type="PROSITE" id="PS51987">
    <property type="entry name" value="GS_CATALYTIC"/>
    <property type="match status" value="1"/>
</dbReference>
<evidence type="ECO:0000256" key="5">
    <source>
        <dbReference type="ARBA" id="ARBA00022840"/>
    </source>
</evidence>
<evidence type="ECO:0000256" key="1">
    <source>
        <dbReference type="ARBA" id="ARBA00003117"/>
    </source>
</evidence>
<comment type="catalytic activity">
    <reaction evidence="8">
        <text>L-glutamate + NH4(+) + ATP = L-glutamine + ADP + phosphate + H(+)</text>
        <dbReference type="Rhea" id="RHEA:16169"/>
        <dbReference type="ChEBI" id="CHEBI:15378"/>
        <dbReference type="ChEBI" id="CHEBI:28938"/>
        <dbReference type="ChEBI" id="CHEBI:29985"/>
        <dbReference type="ChEBI" id="CHEBI:30616"/>
        <dbReference type="ChEBI" id="CHEBI:43474"/>
        <dbReference type="ChEBI" id="CHEBI:58359"/>
        <dbReference type="ChEBI" id="CHEBI:456216"/>
        <dbReference type="EC" id="6.3.1.2"/>
    </reaction>
</comment>
<dbReference type="PANTHER" id="PTHR20852">
    <property type="entry name" value="GLUTAMINE SYNTHETASE"/>
    <property type="match status" value="1"/>
</dbReference>
<dbReference type="PROSITE" id="PS51986">
    <property type="entry name" value="GS_BETA_GRASP"/>
    <property type="match status" value="1"/>
</dbReference>
<keyword evidence="14" id="KW-1185">Reference proteome</keyword>
<keyword evidence="5" id="KW-0067">ATP-binding</keyword>
<dbReference type="Pfam" id="PF03951">
    <property type="entry name" value="Gln-synt_N"/>
    <property type="match status" value="1"/>
</dbReference>
<keyword evidence="4" id="KW-0547">Nucleotide-binding</keyword>
<dbReference type="SMART" id="SM01230">
    <property type="entry name" value="Gln-synt_C"/>
    <property type="match status" value="1"/>
</dbReference>
<evidence type="ECO:0000256" key="10">
    <source>
        <dbReference type="RuleBase" id="RU000384"/>
    </source>
</evidence>
<dbReference type="SUPFAM" id="SSF54368">
    <property type="entry name" value="Glutamine synthetase, N-terminal domain"/>
    <property type="match status" value="1"/>
</dbReference>
<evidence type="ECO:0000256" key="2">
    <source>
        <dbReference type="ARBA" id="ARBA00012937"/>
    </source>
</evidence>
<sequence length="342" mass="39063">MNYFKFEYLWLDGYKPVANIRSKTKVIHMDSFDGDATKLPKWSFDGSSTRQAEGHFSDCTLIPKRAYLDPARENAYLVICEVYNPDGTPHASNTRQTINEEKAKDYWIGFEQEYVLMGTNGRPVGFPEGGYPEPQGPYYCAVGYQNATGRDIIEEHFDICLKAGIKITGINAEVMLGQWEYQCFSIDALKACDDLIISRYLLYRVTERHRVIAELHPKPIKGDWNGSGMHTNFSFPYMKEVGGKEYFEKYLTEFGKYHDEHIQEYGAFNDERLTGIHETASISDYSFGVSDRGASIRIPSYTPEHDWKGYVEDRRPASNADPYRIIARILKTSAIAHEAAIS</sequence>
<evidence type="ECO:0000313" key="14">
    <source>
        <dbReference type="Proteomes" id="UP001252186"/>
    </source>
</evidence>
<keyword evidence="3" id="KW-0436">Ligase</keyword>
<reference evidence="13 14" key="1">
    <citation type="submission" date="2023-09" db="EMBL/GenBank/DDBJ databases">
        <authorList>
            <person name="Rey-Velasco X."/>
        </authorList>
    </citation>
    <scope>NUCLEOTIDE SEQUENCE [LARGE SCALE GENOMIC DNA]</scope>
    <source>
        <strain evidence="13 14">P050</strain>
    </source>
</reference>
<proteinExistence type="inferred from homology"/>
<comment type="similarity">
    <text evidence="9 10">Belongs to the glutamine synthetase family.</text>
</comment>
<accession>A0ABU2Y4W9</accession>
<dbReference type="InterPro" id="IPR036651">
    <property type="entry name" value="Gln_synt_N_sf"/>
</dbReference>
<evidence type="ECO:0000256" key="4">
    <source>
        <dbReference type="ARBA" id="ARBA00022741"/>
    </source>
</evidence>
<feature type="domain" description="GS catalytic" evidence="12">
    <location>
        <begin position="89"/>
        <end position="342"/>
    </location>
</feature>
<dbReference type="InterPro" id="IPR014746">
    <property type="entry name" value="Gln_synth/guanido_kin_cat_dom"/>
</dbReference>
<dbReference type="InterPro" id="IPR008146">
    <property type="entry name" value="Gln_synth_cat_dom"/>
</dbReference>
<dbReference type="Gene3D" id="3.10.20.70">
    <property type="entry name" value="Glutamine synthetase, N-terminal domain"/>
    <property type="match status" value="1"/>
</dbReference>
<comment type="caution">
    <text evidence="13">The sequence shown here is derived from an EMBL/GenBank/DDBJ whole genome shotgun (WGS) entry which is preliminary data.</text>
</comment>
<dbReference type="Proteomes" id="UP001252186">
    <property type="component" value="Unassembled WGS sequence"/>
</dbReference>
<dbReference type="InterPro" id="IPR008147">
    <property type="entry name" value="Gln_synt_N"/>
</dbReference>